<protein>
    <submittedName>
        <fullName evidence="1">Putative ovule protein</fullName>
    </submittedName>
</protein>
<dbReference type="AlphaFoldDB" id="A0A0V0I936"/>
<dbReference type="EMBL" id="GEDG01010121">
    <property type="protein sequence ID" value="JAP28443.1"/>
    <property type="molecule type" value="Transcribed_RNA"/>
</dbReference>
<reference evidence="1" key="1">
    <citation type="submission" date="2015-12" db="EMBL/GenBank/DDBJ databases">
        <title>Gene expression during late stages of embryo sac development: a critical building block for successful pollen-pistil interactions.</title>
        <authorList>
            <person name="Liu Y."/>
            <person name="Joly V."/>
            <person name="Sabar M."/>
            <person name="Matton D.P."/>
        </authorList>
    </citation>
    <scope>NUCLEOTIDE SEQUENCE</scope>
</reference>
<evidence type="ECO:0000313" key="1">
    <source>
        <dbReference type="EMBL" id="JAP28443.1"/>
    </source>
</evidence>
<name>A0A0V0I936_SOLCH</name>
<sequence>MPHFVDQRVTLLSSLKYMDSFSTSEYFINKWCWFSSYRKSLAQQRGPITLKRKSLLSVNLISRPGLTSFRNSWLSPEILELLSPHMDTMVTNMDYIFKMA</sequence>
<accession>A0A0V0I936</accession>
<organism evidence="1">
    <name type="scientific">Solanum chacoense</name>
    <name type="common">Chaco potato</name>
    <dbReference type="NCBI Taxonomy" id="4108"/>
    <lineage>
        <taxon>Eukaryota</taxon>
        <taxon>Viridiplantae</taxon>
        <taxon>Streptophyta</taxon>
        <taxon>Embryophyta</taxon>
        <taxon>Tracheophyta</taxon>
        <taxon>Spermatophyta</taxon>
        <taxon>Magnoliopsida</taxon>
        <taxon>eudicotyledons</taxon>
        <taxon>Gunneridae</taxon>
        <taxon>Pentapetalae</taxon>
        <taxon>asterids</taxon>
        <taxon>lamiids</taxon>
        <taxon>Solanales</taxon>
        <taxon>Solanaceae</taxon>
        <taxon>Solanoideae</taxon>
        <taxon>Solaneae</taxon>
        <taxon>Solanum</taxon>
    </lineage>
</organism>
<proteinExistence type="predicted"/>